<proteinExistence type="predicted"/>
<organism evidence="1 2">
    <name type="scientific">Populus trichocarpa</name>
    <name type="common">Western balsam poplar</name>
    <name type="synonym">Populus balsamifera subsp. trichocarpa</name>
    <dbReference type="NCBI Taxonomy" id="3694"/>
    <lineage>
        <taxon>Eukaryota</taxon>
        <taxon>Viridiplantae</taxon>
        <taxon>Streptophyta</taxon>
        <taxon>Embryophyta</taxon>
        <taxon>Tracheophyta</taxon>
        <taxon>Spermatophyta</taxon>
        <taxon>Magnoliopsida</taxon>
        <taxon>eudicotyledons</taxon>
        <taxon>Gunneridae</taxon>
        <taxon>Pentapetalae</taxon>
        <taxon>rosids</taxon>
        <taxon>fabids</taxon>
        <taxon>Malpighiales</taxon>
        <taxon>Salicaceae</taxon>
        <taxon>Saliceae</taxon>
        <taxon>Populus</taxon>
    </lineage>
</organism>
<protein>
    <submittedName>
        <fullName evidence="1">Uncharacterized protein</fullName>
    </submittedName>
</protein>
<dbReference type="AlphaFoldDB" id="A0A3N7FEG4"/>
<evidence type="ECO:0000313" key="1">
    <source>
        <dbReference type="EMBL" id="RQO94339.1"/>
    </source>
</evidence>
<dbReference type="Proteomes" id="UP000006729">
    <property type="component" value="Chromosome 8"/>
</dbReference>
<dbReference type="InParanoid" id="A0A3N7FEG4"/>
<reference evidence="1 2" key="1">
    <citation type="journal article" date="2006" name="Science">
        <title>The genome of black cottonwood, Populus trichocarpa (Torr. &amp; Gray).</title>
        <authorList>
            <person name="Tuskan G.A."/>
            <person name="Difazio S."/>
            <person name="Jansson S."/>
            <person name="Bohlmann J."/>
            <person name="Grigoriev I."/>
            <person name="Hellsten U."/>
            <person name="Putnam N."/>
            <person name="Ralph S."/>
            <person name="Rombauts S."/>
            <person name="Salamov A."/>
            <person name="Schein J."/>
            <person name="Sterck L."/>
            <person name="Aerts A."/>
            <person name="Bhalerao R.R."/>
            <person name="Bhalerao R.P."/>
            <person name="Blaudez D."/>
            <person name="Boerjan W."/>
            <person name="Brun A."/>
            <person name="Brunner A."/>
            <person name="Busov V."/>
            <person name="Campbell M."/>
            <person name="Carlson J."/>
            <person name="Chalot M."/>
            <person name="Chapman J."/>
            <person name="Chen G.L."/>
            <person name="Cooper D."/>
            <person name="Coutinho P.M."/>
            <person name="Couturier J."/>
            <person name="Covert S."/>
            <person name="Cronk Q."/>
            <person name="Cunningham R."/>
            <person name="Davis J."/>
            <person name="Degroeve S."/>
            <person name="Dejardin A."/>
            <person name="Depamphilis C."/>
            <person name="Detter J."/>
            <person name="Dirks B."/>
            <person name="Dubchak I."/>
            <person name="Duplessis S."/>
            <person name="Ehlting J."/>
            <person name="Ellis B."/>
            <person name="Gendler K."/>
            <person name="Goodstein D."/>
            <person name="Gribskov M."/>
            <person name="Grimwood J."/>
            <person name="Groover A."/>
            <person name="Gunter L."/>
            <person name="Hamberger B."/>
            <person name="Heinze B."/>
            <person name="Helariutta Y."/>
            <person name="Henrissat B."/>
            <person name="Holligan D."/>
            <person name="Holt R."/>
            <person name="Huang W."/>
            <person name="Islam-Faridi N."/>
            <person name="Jones S."/>
            <person name="Jones-Rhoades M."/>
            <person name="Jorgensen R."/>
            <person name="Joshi C."/>
            <person name="Kangasjarvi J."/>
            <person name="Karlsson J."/>
            <person name="Kelleher C."/>
            <person name="Kirkpatrick R."/>
            <person name="Kirst M."/>
            <person name="Kohler A."/>
            <person name="Kalluri U."/>
            <person name="Larimer F."/>
            <person name="Leebens-Mack J."/>
            <person name="Leple J.C."/>
            <person name="Locascio P."/>
            <person name="Lou Y."/>
            <person name="Lucas S."/>
            <person name="Martin F."/>
            <person name="Montanini B."/>
            <person name="Napoli C."/>
            <person name="Nelson D.R."/>
            <person name="Nelson C."/>
            <person name="Nieminen K."/>
            <person name="Nilsson O."/>
            <person name="Pereda V."/>
            <person name="Peter G."/>
            <person name="Philippe R."/>
            <person name="Pilate G."/>
            <person name="Poliakov A."/>
            <person name="Razumovskaya J."/>
            <person name="Richardson P."/>
            <person name="Rinaldi C."/>
            <person name="Ritland K."/>
            <person name="Rouze P."/>
            <person name="Ryaboy D."/>
            <person name="Schmutz J."/>
            <person name="Schrader J."/>
            <person name="Segerman B."/>
            <person name="Shin H."/>
            <person name="Siddiqui A."/>
            <person name="Sterky F."/>
            <person name="Terry A."/>
            <person name="Tsai C.J."/>
            <person name="Uberbacher E."/>
            <person name="Unneberg P."/>
            <person name="Vahala J."/>
            <person name="Wall K."/>
            <person name="Wessler S."/>
            <person name="Yang G."/>
            <person name="Yin T."/>
            <person name="Douglas C."/>
            <person name="Marra M."/>
            <person name="Sandberg G."/>
            <person name="Van de Peer Y."/>
            <person name="Rokhsar D."/>
        </authorList>
    </citation>
    <scope>NUCLEOTIDE SEQUENCE [LARGE SCALE GENOMIC DNA]</scope>
    <source>
        <strain evidence="2">cv. Nisqually</strain>
    </source>
</reference>
<evidence type="ECO:0000313" key="2">
    <source>
        <dbReference type="Proteomes" id="UP000006729"/>
    </source>
</evidence>
<keyword evidence="2" id="KW-1185">Reference proteome</keyword>
<dbReference type="EMBL" id="CM009297">
    <property type="protein sequence ID" value="RQO94339.1"/>
    <property type="molecule type" value="Genomic_DNA"/>
</dbReference>
<name>A0A3N7FEG4_POPTR</name>
<accession>A0A3N7FEG4</accession>
<gene>
    <name evidence="1" type="ORF">POPTR_008G077550</name>
</gene>
<sequence length="44" mass="5591">MLSWIVFLRSLHVLHRYPFCSSVLPLFNEERRKRRERTFFLFDF</sequence>